<feature type="domain" description="SGNH hydrolase-type esterase" evidence="1">
    <location>
        <begin position="30"/>
        <end position="208"/>
    </location>
</feature>
<gene>
    <name evidence="2" type="ORF">SAMN04488541_10345</name>
</gene>
<dbReference type="CDD" id="cd01832">
    <property type="entry name" value="SGNH_hydrolase_like_1"/>
    <property type="match status" value="1"/>
</dbReference>
<keyword evidence="3" id="KW-1185">Reference proteome</keyword>
<dbReference type="RefSeq" id="WP_091548636.1">
    <property type="nucleotide sequence ID" value="NZ_FONY01000034.1"/>
</dbReference>
<dbReference type="OrthoDB" id="158267at2"/>
<protein>
    <submittedName>
        <fullName evidence="2">Lysophospholipase L1</fullName>
    </submittedName>
</protein>
<organism evidence="2 3">
    <name type="scientific">Thermoflexibacter ruber</name>
    <dbReference type="NCBI Taxonomy" id="1003"/>
    <lineage>
        <taxon>Bacteria</taxon>
        <taxon>Pseudomonadati</taxon>
        <taxon>Bacteroidota</taxon>
        <taxon>Cytophagia</taxon>
        <taxon>Cytophagales</taxon>
        <taxon>Thermoflexibacteraceae</taxon>
        <taxon>Thermoflexibacter</taxon>
    </lineage>
</organism>
<dbReference type="InterPro" id="IPR036514">
    <property type="entry name" value="SGNH_hydro_sf"/>
</dbReference>
<dbReference type="InterPro" id="IPR013830">
    <property type="entry name" value="SGNH_hydro"/>
</dbReference>
<dbReference type="Proteomes" id="UP000199513">
    <property type="component" value="Unassembled WGS sequence"/>
</dbReference>
<evidence type="ECO:0000259" key="1">
    <source>
        <dbReference type="Pfam" id="PF13472"/>
    </source>
</evidence>
<sequence>MKYALVLLLLLFGNCMVEQKNEGKQFTYLALGDSYTIGESVKEEERYPVMLAKELNQAKIPINNPDIIARTGWTTDELLSAIEKKNPPNTYDLVSLLIGVNNQYRGYSVDTYHKEFEILLKIAIEKAQGNKNRVFVLSIPDYGVTPFAQNSDTAKIAHEIDIFNNINREISQLYGVKYFDITPISRKAKDNAQLIAKDGLHPSGLMYKEWVTLILNDVRAMF</sequence>
<reference evidence="3" key="1">
    <citation type="submission" date="2016-10" db="EMBL/GenBank/DDBJ databases">
        <authorList>
            <person name="Varghese N."/>
            <person name="Submissions S."/>
        </authorList>
    </citation>
    <scope>NUCLEOTIDE SEQUENCE [LARGE SCALE GENOMIC DNA]</scope>
    <source>
        <strain>GEY</strain>
        <strain evidence="3">DSM 9560</strain>
    </source>
</reference>
<accession>A0A1I2IRP6</accession>
<dbReference type="AlphaFoldDB" id="A0A1I2IRP6"/>
<dbReference type="GO" id="GO:0016788">
    <property type="term" value="F:hydrolase activity, acting on ester bonds"/>
    <property type="evidence" value="ECO:0007669"/>
    <property type="project" value="UniProtKB-ARBA"/>
</dbReference>
<dbReference type="SUPFAM" id="SSF52266">
    <property type="entry name" value="SGNH hydrolase"/>
    <property type="match status" value="1"/>
</dbReference>
<evidence type="ECO:0000313" key="3">
    <source>
        <dbReference type="Proteomes" id="UP000199513"/>
    </source>
</evidence>
<proteinExistence type="predicted"/>
<dbReference type="Gene3D" id="3.40.50.1110">
    <property type="entry name" value="SGNH hydrolase"/>
    <property type="match status" value="1"/>
</dbReference>
<dbReference type="STRING" id="1003.SAMN04488541_10345"/>
<dbReference type="EMBL" id="FONY01000034">
    <property type="protein sequence ID" value="SFF43486.1"/>
    <property type="molecule type" value="Genomic_DNA"/>
</dbReference>
<name>A0A1I2IRP6_9BACT</name>
<evidence type="ECO:0000313" key="2">
    <source>
        <dbReference type="EMBL" id="SFF43486.1"/>
    </source>
</evidence>
<dbReference type="Pfam" id="PF13472">
    <property type="entry name" value="Lipase_GDSL_2"/>
    <property type="match status" value="1"/>
</dbReference>